<dbReference type="Proteomes" id="UP000265411">
    <property type="component" value="Unassembled WGS sequence"/>
</dbReference>
<dbReference type="AlphaFoldDB" id="A0A395R791"/>
<dbReference type="EMBL" id="LMAZ01000001">
    <property type="protein sequence ID" value="RGP55987.1"/>
    <property type="molecule type" value="Genomic_DNA"/>
</dbReference>
<reference evidence="1 2" key="1">
    <citation type="journal article" date="2018" name="Syst. Appl. Microbiol.">
        <title>Pseudomonas gallaeciensis sp. nov., isolated from crude-oil-contaminated intertidal sand samples after the Prestige oil spill.</title>
        <authorList>
            <person name="Mulet M."/>
            <person name="Sanchez D."/>
            <person name="Rodriguez A.C."/>
            <person name="Nogales B."/>
            <person name="Bosch R."/>
            <person name="Busquets A."/>
            <person name="Gomila M."/>
            <person name="Lalucat J."/>
            <person name="Garcia-Valdes E."/>
        </authorList>
    </citation>
    <scope>NUCLEOTIDE SEQUENCE [LARGE SCALE GENOMIC DNA]</scope>
    <source>
        <strain evidence="1 2">V113</strain>
    </source>
</reference>
<evidence type="ECO:0000313" key="2">
    <source>
        <dbReference type="Proteomes" id="UP000265411"/>
    </source>
</evidence>
<comment type="caution">
    <text evidence="1">The sequence shown here is derived from an EMBL/GenBank/DDBJ whole genome shotgun (WGS) entry which is preliminary data.</text>
</comment>
<keyword evidence="2" id="KW-1185">Reference proteome</keyword>
<sequence length="139" mass="15254">MRILLALVALVVIGSIFGGRASSDPPDSPTTEAGYFKSASNDRVFTFSYQPSATPTQLRSRADGAAYTQGQMTAVYFYPAGATIPRDGVTTAKNLFEANRVLYELNGMSKWDFAYMRDRNGDVRFIDCKASPTSDLCRQ</sequence>
<evidence type="ECO:0000313" key="1">
    <source>
        <dbReference type="EMBL" id="RGP55987.1"/>
    </source>
</evidence>
<accession>A0A395R791</accession>
<protein>
    <submittedName>
        <fullName evidence="1">Uncharacterized protein</fullName>
    </submittedName>
</protein>
<dbReference type="OrthoDB" id="7067106at2"/>
<name>A0A395R791_9PSED</name>
<gene>
    <name evidence="1" type="ORF">ASB58_00960</name>
</gene>
<proteinExistence type="predicted"/>
<organism evidence="1 2">
    <name type="scientific">Pseudomonas abyssi</name>
    <dbReference type="NCBI Taxonomy" id="170540"/>
    <lineage>
        <taxon>Bacteria</taxon>
        <taxon>Pseudomonadati</taxon>
        <taxon>Pseudomonadota</taxon>
        <taxon>Gammaproteobacteria</taxon>
        <taxon>Pseudomonadales</taxon>
        <taxon>Pseudomonadaceae</taxon>
        <taxon>Pseudomonas</taxon>
    </lineage>
</organism>
<dbReference type="RefSeq" id="WP_118129034.1">
    <property type="nucleotide sequence ID" value="NZ_LMAZ01000001.1"/>
</dbReference>